<dbReference type="AlphaFoldDB" id="A0A2W2CFH3"/>
<keyword evidence="2" id="KW-1185">Reference proteome</keyword>
<protein>
    <submittedName>
        <fullName evidence="1">Beta-mannosidase</fullName>
    </submittedName>
</protein>
<evidence type="ECO:0000313" key="1">
    <source>
        <dbReference type="EMBL" id="PZF84416.1"/>
    </source>
</evidence>
<evidence type="ECO:0000313" key="2">
    <source>
        <dbReference type="Proteomes" id="UP000248627"/>
    </source>
</evidence>
<accession>A0A2W2CFH3</accession>
<name>A0A2W2CFH3_9ACTN</name>
<organism evidence="1 2">
    <name type="scientific">Micromonospora endophytica</name>
    <dbReference type="NCBI Taxonomy" id="515350"/>
    <lineage>
        <taxon>Bacteria</taxon>
        <taxon>Bacillati</taxon>
        <taxon>Actinomycetota</taxon>
        <taxon>Actinomycetes</taxon>
        <taxon>Micromonosporales</taxon>
        <taxon>Micromonosporaceae</taxon>
        <taxon>Micromonospora</taxon>
    </lineage>
</organism>
<feature type="non-terminal residue" evidence="1">
    <location>
        <position position="1"/>
    </location>
</feature>
<reference evidence="1 2" key="1">
    <citation type="submission" date="2018-01" db="EMBL/GenBank/DDBJ databases">
        <title>Draft genome sequence of Jishengella endophytica.</title>
        <authorList>
            <person name="Sahin N."/>
            <person name="Ay H."/>
            <person name="Saygin H."/>
        </authorList>
    </citation>
    <scope>NUCLEOTIDE SEQUENCE [LARGE SCALE GENOMIC DNA]</scope>
    <source>
        <strain evidence="1 2">DSM 45430</strain>
    </source>
</reference>
<sequence>PREAAQPREASQPRDGGLALVAVNDGGEPWRASVTLTRLTVTGDPRAKTTLELDVPAYDSVTVALPAELARPDEARRELLVADAGSDRALWFFAEDRDMDYPAAEYDVTVEPTDGGQRVRVTARTILRDLTLFPDRLDPSAQVDEALITLLPGESATFTVHSAAPLDPTALTTQPTLRCVNDMQGRAPY</sequence>
<dbReference type="Proteomes" id="UP000248627">
    <property type="component" value="Unassembled WGS sequence"/>
</dbReference>
<comment type="caution">
    <text evidence="1">The sequence shown here is derived from an EMBL/GenBank/DDBJ whole genome shotgun (WGS) entry which is preliminary data.</text>
</comment>
<proteinExistence type="predicted"/>
<dbReference type="EMBL" id="POTX01000383">
    <property type="protein sequence ID" value="PZF84416.1"/>
    <property type="molecule type" value="Genomic_DNA"/>
</dbReference>
<gene>
    <name evidence="1" type="ORF">C1I93_29400</name>
</gene>